<protein>
    <submittedName>
        <fullName evidence="2">Oxysterol-binding protein-related protein 9</fullName>
    </submittedName>
</protein>
<name>L5KM62_PTEAL</name>
<evidence type="ECO:0000313" key="2">
    <source>
        <dbReference type="EMBL" id="ELK12635.1"/>
    </source>
</evidence>
<dbReference type="EMBL" id="KB030660">
    <property type="protein sequence ID" value="ELK12635.1"/>
    <property type="molecule type" value="Genomic_DNA"/>
</dbReference>
<feature type="region of interest" description="Disordered" evidence="1">
    <location>
        <begin position="37"/>
        <end position="61"/>
    </location>
</feature>
<dbReference type="AlphaFoldDB" id="L5KM62"/>
<feature type="compositionally biased region" description="Pro residues" evidence="1">
    <location>
        <begin position="1"/>
        <end position="17"/>
    </location>
</feature>
<evidence type="ECO:0000256" key="1">
    <source>
        <dbReference type="SAM" id="MobiDB-lite"/>
    </source>
</evidence>
<feature type="region of interest" description="Disordered" evidence="1">
    <location>
        <begin position="1"/>
        <end position="24"/>
    </location>
</feature>
<dbReference type="InParanoid" id="L5KM62"/>
<keyword evidence="3" id="KW-1185">Reference proteome</keyword>
<gene>
    <name evidence="2" type="ORF">PAL_GLEAN10021888</name>
</gene>
<dbReference type="STRING" id="9402.L5KM62"/>
<evidence type="ECO:0000313" key="3">
    <source>
        <dbReference type="Proteomes" id="UP000010552"/>
    </source>
</evidence>
<dbReference type="Proteomes" id="UP000010552">
    <property type="component" value="Unassembled WGS sequence"/>
</dbReference>
<organism evidence="2 3">
    <name type="scientific">Pteropus alecto</name>
    <name type="common">Black flying fox</name>
    <dbReference type="NCBI Taxonomy" id="9402"/>
    <lineage>
        <taxon>Eukaryota</taxon>
        <taxon>Metazoa</taxon>
        <taxon>Chordata</taxon>
        <taxon>Craniata</taxon>
        <taxon>Vertebrata</taxon>
        <taxon>Euteleostomi</taxon>
        <taxon>Mammalia</taxon>
        <taxon>Eutheria</taxon>
        <taxon>Laurasiatheria</taxon>
        <taxon>Chiroptera</taxon>
        <taxon>Yinpterochiroptera</taxon>
        <taxon>Pteropodoidea</taxon>
        <taxon>Pteropodidae</taxon>
        <taxon>Pteropodinae</taxon>
        <taxon>Pteropus</taxon>
    </lineage>
</organism>
<sequence length="95" mass="9956">MVPSQPVLPPEPAQPCKPEPRLSSLLTGPLLATWEHHQVPAANSAGSGHYPPSSTLTSPSHVKLSVDTATVSLLEAVTNAMVLMDFIKVAQPPNA</sequence>
<reference evidence="3" key="1">
    <citation type="journal article" date="2013" name="Science">
        <title>Comparative analysis of bat genomes provides insight into the evolution of flight and immunity.</title>
        <authorList>
            <person name="Zhang G."/>
            <person name="Cowled C."/>
            <person name="Shi Z."/>
            <person name="Huang Z."/>
            <person name="Bishop-Lilly K.A."/>
            <person name="Fang X."/>
            <person name="Wynne J.W."/>
            <person name="Xiong Z."/>
            <person name="Baker M.L."/>
            <person name="Zhao W."/>
            <person name="Tachedjian M."/>
            <person name="Zhu Y."/>
            <person name="Zhou P."/>
            <person name="Jiang X."/>
            <person name="Ng J."/>
            <person name="Yang L."/>
            <person name="Wu L."/>
            <person name="Xiao J."/>
            <person name="Feng Y."/>
            <person name="Chen Y."/>
            <person name="Sun X."/>
            <person name="Zhang Y."/>
            <person name="Marsh G.A."/>
            <person name="Crameri G."/>
            <person name="Broder C.C."/>
            <person name="Frey K.G."/>
            <person name="Wang L.F."/>
            <person name="Wang J."/>
        </authorList>
    </citation>
    <scope>NUCLEOTIDE SEQUENCE [LARGE SCALE GENOMIC DNA]</scope>
</reference>
<proteinExistence type="predicted"/>
<accession>L5KM62</accession>